<dbReference type="Proteomes" id="UP000492821">
    <property type="component" value="Unassembled WGS sequence"/>
</dbReference>
<dbReference type="CDD" id="cd16021">
    <property type="entry name" value="ALP_like"/>
    <property type="match status" value="1"/>
</dbReference>
<reference evidence="3" key="2">
    <citation type="submission" date="2020-10" db="UniProtKB">
        <authorList>
            <consortium name="WormBaseParasite"/>
        </authorList>
    </citation>
    <scope>IDENTIFICATION</scope>
</reference>
<keyword evidence="2" id="KW-1185">Reference proteome</keyword>
<reference evidence="2" key="1">
    <citation type="journal article" date="2013" name="Genetics">
        <title>The draft genome and transcriptome of Panagrellus redivivus are shaped by the harsh demands of a free-living lifestyle.</title>
        <authorList>
            <person name="Srinivasan J."/>
            <person name="Dillman A.R."/>
            <person name="Macchietto M.G."/>
            <person name="Heikkinen L."/>
            <person name="Lakso M."/>
            <person name="Fracchia K.M."/>
            <person name="Antoshechkin I."/>
            <person name="Mortazavi A."/>
            <person name="Wong G."/>
            <person name="Sternberg P.W."/>
        </authorList>
    </citation>
    <scope>NUCLEOTIDE SEQUENCE [LARGE SCALE GENOMIC DNA]</scope>
    <source>
        <strain evidence="2">MT8872</strain>
    </source>
</reference>
<name>A0A7E4UYL3_PANRE</name>
<dbReference type="PANTHER" id="PTHR10974:SF75">
    <property type="entry name" value="SULFATASE DOMAIN-CONTAINING PROTEIN"/>
    <property type="match status" value="1"/>
</dbReference>
<dbReference type="WBParaSite" id="Pan_g14387.t1">
    <property type="protein sequence ID" value="Pan_g14387.t1"/>
    <property type="gene ID" value="Pan_g14387"/>
</dbReference>
<keyword evidence="1" id="KW-0812">Transmembrane</keyword>
<dbReference type="InterPro" id="IPR017850">
    <property type="entry name" value="Alkaline_phosphatase_core_sf"/>
</dbReference>
<sequence length="652" mass="75029">MFRAPQLRKVKLILILSLAIVFTLYSYIDVIVQYGKSGLGYPVVTTTTIPPLTDKSKWTSILECPLTEIDPWEPDDSRYFGSPSEPSKCHPKEPVTSKLENGKLWIDPKGYNVNCSYKCLHSKRGNVSKPDTRISFILPGPAQVFCDWVDVSCKIKGWFWNSHYRQVHSQIYVPPESSRPNVTKKRYNVYILGLDSISNGQFHRTMPKTAFYILNKLRGISFQYLSKVGYNSAPNQLAALFGQRFTSVPHPPRGYPILNVTNREFCKKFHTKDEPFLHFIFNDQGYRTVHIEDLKSVITAYPNCKGFRGKFSNHSAVPLFEELEDDDFSKGVLEDSCKEKFQICADFLRNYMKTETPEPKFAYSMLTGPGHEDLEDPYNYDEYFYRWLQSVKENLDDAFLLIWSDHGHHFGKFTNTFRGQTDTRNAMLTVVLPKDLRENSSHPIVQNLRQNSQTLVSQYDMFPTLVDLATADFGSPSSFTKHLTLQDFQKLNKRIHEVHGDSLLRPLTHRTPTCAGLGIPFTFCLCQWPIFTPDDAYELKTRVVYDIPPLLNGFLKSRGAEKKCMHIEIDVDRGIDVAEVSARLVTPSTRMIRTRFNIKGHDYDNSHDTELFFEIATDGSLSLAGRVFRFDTQWTDGKCLTDEYEQYFCICV</sequence>
<feature type="transmembrane region" description="Helical" evidence="1">
    <location>
        <begin position="12"/>
        <end position="28"/>
    </location>
</feature>
<organism evidence="2 3">
    <name type="scientific">Panagrellus redivivus</name>
    <name type="common">Microworm</name>
    <dbReference type="NCBI Taxonomy" id="6233"/>
    <lineage>
        <taxon>Eukaryota</taxon>
        <taxon>Metazoa</taxon>
        <taxon>Ecdysozoa</taxon>
        <taxon>Nematoda</taxon>
        <taxon>Chromadorea</taxon>
        <taxon>Rhabditida</taxon>
        <taxon>Tylenchina</taxon>
        <taxon>Panagrolaimomorpha</taxon>
        <taxon>Panagrolaimoidea</taxon>
        <taxon>Panagrolaimidae</taxon>
        <taxon>Panagrellus</taxon>
    </lineage>
</organism>
<dbReference type="Gene3D" id="3.40.720.10">
    <property type="entry name" value="Alkaline Phosphatase, subunit A"/>
    <property type="match status" value="1"/>
</dbReference>
<dbReference type="SUPFAM" id="SSF53649">
    <property type="entry name" value="Alkaline phosphatase-like"/>
    <property type="match status" value="1"/>
</dbReference>
<dbReference type="Pfam" id="PF02995">
    <property type="entry name" value="DUF229"/>
    <property type="match status" value="1"/>
</dbReference>
<evidence type="ECO:0000313" key="2">
    <source>
        <dbReference type="Proteomes" id="UP000492821"/>
    </source>
</evidence>
<evidence type="ECO:0000313" key="3">
    <source>
        <dbReference type="WBParaSite" id="Pan_g14387.t1"/>
    </source>
</evidence>
<dbReference type="GO" id="GO:0005615">
    <property type="term" value="C:extracellular space"/>
    <property type="evidence" value="ECO:0007669"/>
    <property type="project" value="TreeGrafter"/>
</dbReference>
<keyword evidence="1" id="KW-1133">Transmembrane helix</keyword>
<dbReference type="AlphaFoldDB" id="A0A7E4UYL3"/>
<dbReference type="PANTHER" id="PTHR10974">
    <property type="entry name" value="FI08016P-RELATED"/>
    <property type="match status" value="1"/>
</dbReference>
<keyword evidence="1" id="KW-0472">Membrane</keyword>
<accession>A0A7E4UYL3</accession>
<proteinExistence type="predicted"/>
<evidence type="ECO:0000256" key="1">
    <source>
        <dbReference type="SAM" id="Phobius"/>
    </source>
</evidence>
<protein>
    <submittedName>
        <fullName evidence="3">Sulfatase domain-containing protein</fullName>
    </submittedName>
</protein>
<dbReference type="InterPro" id="IPR004245">
    <property type="entry name" value="DUF229"/>
</dbReference>